<dbReference type="SFLD" id="SFLDS00019">
    <property type="entry name" value="Glutathione_Transferase_(cytos"/>
    <property type="match status" value="1"/>
</dbReference>
<feature type="domain" description="GST N-terminal" evidence="3">
    <location>
        <begin position="11"/>
        <end position="89"/>
    </location>
</feature>
<dbReference type="PANTHER" id="PTHR43968">
    <property type="match status" value="1"/>
</dbReference>
<dbReference type="InterPro" id="IPR036282">
    <property type="entry name" value="Glutathione-S-Trfase_C_sf"/>
</dbReference>
<comment type="similarity">
    <text evidence="1">Belongs to the GST superfamily. Omega family.</text>
</comment>
<dbReference type="SFLD" id="SFLDG00358">
    <property type="entry name" value="Main_(cytGST)"/>
    <property type="match status" value="1"/>
</dbReference>
<reference evidence="4" key="2">
    <citation type="submission" date="2023-05" db="EMBL/GenBank/DDBJ databases">
        <authorList>
            <person name="Fouks B."/>
        </authorList>
    </citation>
    <scope>NUCLEOTIDE SEQUENCE</scope>
    <source>
        <strain evidence="4">Stay&amp;Tobe</strain>
        <tissue evidence="4">Testes</tissue>
    </source>
</reference>
<evidence type="ECO:0000313" key="5">
    <source>
        <dbReference type="Proteomes" id="UP001233999"/>
    </source>
</evidence>
<dbReference type="FunFam" id="1.20.1050.10:FF:000009">
    <property type="entry name" value="Glutathione S-transferase omega-1"/>
    <property type="match status" value="1"/>
</dbReference>
<dbReference type="Proteomes" id="UP001233999">
    <property type="component" value="Unassembled WGS sequence"/>
</dbReference>
<name>A0AAD8A1X1_DIPPU</name>
<dbReference type="Gene3D" id="3.40.30.10">
    <property type="entry name" value="Glutaredoxin"/>
    <property type="match status" value="1"/>
</dbReference>
<dbReference type="GO" id="GO:0004364">
    <property type="term" value="F:glutathione transferase activity"/>
    <property type="evidence" value="ECO:0007669"/>
    <property type="project" value="InterPro"/>
</dbReference>
<keyword evidence="5" id="KW-1185">Reference proteome</keyword>
<dbReference type="InterPro" id="IPR040079">
    <property type="entry name" value="Glutathione_S-Trfase"/>
</dbReference>
<evidence type="ECO:0000256" key="1">
    <source>
        <dbReference type="ARBA" id="ARBA00011067"/>
    </source>
</evidence>
<evidence type="ECO:0000259" key="3">
    <source>
        <dbReference type="PROSITE" id="PS50404"/>
    </source>
</evidence>
<dbReference type="Gene3D" id="1.20.1050.10">
    <property type="match status" value="1"/>
</dbReference>
<dbReference type="PANTHER" id="PTHR43968:SF6">
    <property type="entry name" value="GLUTATHIONE S-TRANSFERASE OMEGA"/>
    <property type="match status" value="1"/>
</dbReference>
<comment type="caution">
    <text evidence="4">The sequence shown here is derived from an EMBL/GenBank/DDBJ whole genome shotgun (WGS) entry which is preliminary data.</text>
</comment>
<dbReference type="FunFam" id="3.40.30.10:FF:000123">
    <property type="entry name" value="Glutathione transferase o1"/>
    <property type="match status" value="1"/>
</dbReference>
<dbReference type="GO" id="GO:0045174">
    <property type="term" value="F:glutathione dehydrogenase (ascorbate) activity"/>
    <property type="evidence" value="ECO:0007669"/>
    <property type="project" value="TreeGrafter"/>
</dbReference>
<dbReference type="GO" id="GO:0005737">
    <property type="term" value="C:cytoplasm"/>
    <property type="evidence" value="ECO:0007669"/>
    <property type="project" value="InterPro"/>
</dbReference>
<dbReference type="PROSITE" id="PS50404">
    <property type="entry name" value="GST_NTER"/>
    <property type="match status" value="1"/>
</dbReference>
<proteinExistence type="inferred from homology"/>
<dbReference type="SUPFAM" id="SSF52833">
    <property type="entry name" value="Thioredoxin-like"/>
    <property type="match status" value="1"/>
</dbReference>
<dbReference type="SUPFAM" id="SSF47616">
    <property type="entry name" value="GST C-terminal domain-like"/>
    <property type="match status" value="1"/>
</dbReference>
<gene>
    <name evidence="4" type="ORF">L9F63_016088</name>
</gene>
<reference evidence="4" key="1">
    <citation type="journal article" date="2023" name="IScience">
        <title>Live-bearing cockroach genome reveals convergent evolutionary mechanisms linked to viviparity in insects and beyond.</title>
        <authorList>
            <person name="Fouks B."/>
            <person name="Harrison M.C."/>
            <person name="Mikhailova A.A."/>
            <person name="Marchal E."/>
            <person name="English S."/>
            <person name="Carruthers M."/>
            <person name="Jennings E.C."/>
            <person name="Chiamaka E.L."/>
            <person name="Frigard R.A."/>
            <person name="Pippel M."/>
            <person name="Attardo G.M."/>
            <person name="Benoit J.B."/>
            <person name="Bornberg-Bauer E."/>
            <person name="Tobe S.S."/>
        </authorList>
    </citation>
    <scope>NUCLEOTIDE SEQUENCE</scope>
    <source>
        <strain evidence="4">Stay&amp;Tobe</strain>
    </source>
</reference>
<dbReference type="PRINTS" id="PR01625">
    <property type="entry name" value="GSTRNSFRASEO"/>
</dbReference>
<dbReference type="InterPro" id="IPR036249">
    <property type="entry name" value="Thioredoxin-like_sf"/>
</dbReference>
<protein>
    <recommendedName>
        <fullName evidence="3">GST N-terminal domain-containing protein</fullName>
    </recommendedName>
</protein>
<feature type="non-terminal residue" evidence="4">
    <location>
        <position position="1"/>
    </location>
</feature>
<dbReference type="Pfam" id="PF13417">
    <property type="entry name" value="GST_N_3"/>
    <property type="match status" value="1"/>
</dbReference>
<evidence type="ECO:0000256" key="2">
    <source>
        <dbReference type="ARBA" id="ARBA00023002"/>
    </source>
</evidence>
<keyword evidence="2" id="KW-0560">Oxidoreductase</keyword>
<organism evidence="4 5">
    <name type="scientific">Diploptera punctata</name>
    <name type="common">Pacific beetle cockroach</name>
    <dbReference type="NCBI Taxonomy" id="6984"/>
    <lineage>
        <taxon>Eukaryota</taxon>
        <taxon>Metazoa</taxon>
        <taxon>Ecdysozoa</taxon>
        <taxon>Arthropoda</taxon>
        <taxon>Hexapoda</taxon>
        <taxon>Insecta</taxon>
        <taxon>Pterygota</taxon>
        <taxon>Neoptera</taxon>
        <taxon>Polyneoptera</taxon>
        <taxon>Dictyoptera</taxon>
        <taxon>Blattodea</taxon>
        <taxon>Blaberoidea</taxon>
        <taxon>Blaberidae</taxon>
        <taxon>Diplopterinae</taxon>
        <taxon>Diploptera</taxon>
    </lineage>
</organism>
<dbReference type="GO" id="GO:0006749">
    <property type="term" value="P:glutathione metabolic process"/>
    <property type="evidence" value="ECO:0007669"/>
    <property type="project" value="TreeGrafter"/>
</dbReference>
<dbReference type="InterPro" id="IPR004045">
    <property type="entry name" value="Glutathione_S-Trfase_N"/>
</dbReference>
<dbReference type="EMBL" id="JASPKZ010004185">
    <property type="protein sequence ID" value="KAJ9590883.1"/>
    <property type="molecule type" value="Genomic_DNA"/>
</dbReference>
<dbReference type="InterPro" id="IPR050983">
    <property type="entry name" value="GST_Omega/HSP26"/>
</dbReference>
<sequence length="229" mass="26439">SGSNCPPVEEGKFRLYGMNFCPFTQRVRIVLNAKNVPHDIVNVNLKNKPEWIFKIHPEGKVPALDTGDKVIIDSLDIAEFLDEKYPEPPLYLDSELKAKDKELIQKFGKVVGATSRAIYNKENLPVEDYVKEILELIEEFETELANRGTTFYGGMVDYMMWPWSERSKVASALQDKELQFPKEKFPTMVQWNRVMKEVPAVKDTITPLEIHVKFLKGYLHSDNPEYDNL</sequence>
<accession>A0AAD8A1X1</accession>
<evidence type="ECO:0000313" key="4">
    <source>
        <dbReference type="EMBL" id="KAJ9590883.1"/>
    </source>
</evidence>
<dbReference type="AlphaFoldDB" id="A0AAD8A1X1"/>
<dbReference type="InterPro" id="IPR005442">
    <property type="entry name" value="GST_omega"/>
</dbReference>